<keyword evidence="7" id="KW-1185">Reference proteome</keyword>
<dbReference type="InterPro" id="IPR009057">
    <property type="entry name" value="Homeodomain-like_sf"/>
</dbReference>
<keyword evidence="4" id="KW-0812">Transmembrane</keyword>
<evidence type="ECO:0000313" key="6">
    <source>
        <dbReference type="EMBL" id="MBM6672693.1"/>
    </source>
</evidence>
<keyword evidence="1" id="KW-0805">Transcription regulation</keyword>
<feature type="transmembrane region" description="Helical" evidence="4">
    <location>
        <begin position="108"/>
        <end position="127"/>
    </location>
</feature>
<feature type="transmembrane region" description="Helical" evidence="4">
    <location>
        <begin position="73"/>
        <end position="96"/>
    </location>
</feature>
<organism evidence="6 7">
    <name type="scientific">Marseilla massiliensis</name>
    <dbReference type="NCBI Taxonomy" id="1841864"/>
    <lineage>
        <taxon>Bacteria</taxon>
        <taxon>Pseudomonadati</taxon>
        <taxon>Bacteroidota</taxon>
        <taxon>Bacteroidia</taxon>
        <taxon>Bacteroidales</taxon>
        <taxon>Prevotellaceae</taxon>
        <taxon>Marseilla</taxon>
    </lineage>
</organism>
<dbReference type="PANTHER" id="PTHR43280">
    <property type="entry name" value="ARAC-FAMILY TRANSCRIPTIONAL REGULATOR"/>
    <property type="match status" value="1"/>
</dbReference>
<dbReference type="PANTHER" id="PTHR43280:SF2">
    <property type="entry name" value="HTH-TYPE TRANSCRIPTIONAL REGULATOR EXSA"/>
    <property type="match status" value="1"/>
</dbReference>
<feature type="domain" description="HTH araC/xylS-type" evidence="5">
    <location>
        <begin position="270"/>
        <end position="371"/>
    </location>
</feature>
<dbReference type="SMART" id="SM00342">
    <property type="entry name" value="HTH_ARAC"/>
    <property type="match status" value="1"/>
</dbReference>
<dbReference type="GO" id="GO:0003700">
    <property type="term" value="F:DNA-binding transcription factor activity"/>
    <property type="evidence" value="ECO:0007669"/>
    <property type="project" value="InterPro"/>
</dbReference>
<dbReference type="PROSITE" id="PS00041">
    <property type="entry name" value="HTH_ARAC_FAMILY_1"/>
    <property type="match status" value="1"/>
</dbReference>
<feature type="transmembrane region" description="Helical" evidence="4">
    <location>
        <begin position="47"/>
        <end position="67"/>
    </location>
</feature>
<feature type="transmembrane region" description="Helical" evidence="4">
    <location>
        <begin position="6"/>
        <end position="26"/>
    </location>
</feature>
<evidence type="ECO:0000313" key="7">
    <source>
        <dbReference type="Proteomes" id="UP000706891"/>
    </source>
</evidence>
<comment type="caution">
    <text evidence="6">The sequence shown here is derived from an EMBL/GenBank/DDBJ whole genome shotgun (WGS) entry which is preliminary data.</text>
</comment>
<dbReference type="AlphaFoldDB" id="A0A938WRB6"/>
<dbReference type="PROSITE" id="PS01124">
    <property type="entry name" value="HTH_ARAC_FAMILY_2"/>
    <property type="match status" value="1"/>
</dbReference>
<dbReference type="Pfam" id="PF12833">
    <property type="entry name" value="HTH_18"/>
    <property type="match status" value="1"/>
</dbReference>
<dbReference type="RefSeq" id="WP_205103190.1">
    <property type="nucleotide sequence ID" value="NZ_JACJJG010000005.1"/>
</dbReference>
<evidence type="ECO:0000256" key="2">
    <source>
        <dbReference type="ARBA" id="ARBA00023125"/>
    </source>
</evidence>
<feature type="transmembrane region" description="Helical" evidence="4">
    <location>
        <begin position="133"/>
        <end position="152"/>
    </location>
</feature>
<dbReference type="GO" id="GO:0043565">
    <property type="term" value="F:sequence-specific DNA binding"/>
    <property type="evidence" value="ECO:0007669"/>
    <property type="project" value="InterPro"/>
</dbReference>
<dbReference type="InterPro" id="IPR018060">
    <property type="entry name" value="HTH_AraC"/>
</dbReference>
<feature type="transmembrane region" description="Helical" evidence="4">
    <location>
        <begin position="173"/>
        <end position="192"/>
    </location>
</feature>
<reference evidence="6" key="2">
    <citation type="journal article" date="2021" name="Sci. Rep.">
        <title>The distribution of antibiotic resistance genes in chicken gut microbiota commensals.</title>
        <authorList>
            <person name="Juricova H."/>
            <person name="Matiasovicova J."/>
            <person name="Kubasova T."/>
            <person name="Cejkova D."/>
            <person name="Rychlik I."/>
        </authorList>
    </citation>
    <scope>NUCLEOTIDE SEQUENCE</scope>
    <source>
        <strain evidence="6">An824</strain>
    </source>
</reference>
<evidence type="ECO:0000256" key="1">
    <source>
        <dbReference type="ARBA" id="ARBA00023015"/>
    </source>
</evidence>
<feature type="transmembrane region" description="Helical" evidence="4">
    <location>
        <begin position="204"/>
        <end position="221"/>
    </location>
</feature>
<proteinExistence type="predicted"/>
<evidence type="ECO:0000259" key="5">
    <source>
        <dbReference type="PROSITE" id="PS01124"/>
    </source>
</evidence>
<evidence type="ECO:0000256" key="3">
    <source>
        <dbReference type="ARBA" id="ARBA00023163"/>
    </source>
</evidence>
<keyword evidence="3" id="KW-0804">Transcription</keyword>
<dbReference type="Gene3D" id="1.10.10.60">
    <property type="entry name" value="Homeodomain-like"/>
    <property type="match status" value="1"/>
</dbReference>
<keyword evidence="2" id="KW-0238">DNA-binding</keyword>
<dbReference type="SUPFAM" id="SSF46689">
    <property type="entry name" value="Homeodomain-like"/>
    <property type="match status" value="1"/>
</dbReference>
<protein>
    <submittedName>
        <fullName evidence="6">AraC family transcriptional regulator</fullName>
    </submittedName>
</protein>
<keyword evidence="4" id="KW-1133">Transmembrane helix</keyword>
<accession>A0A938WRB6</accession>
<sequence>MDYTIYEFSLGTALVLMLFFAAYFLAAKTPDKPIFANYVRSRRIMGVALMALSANYSVHLFLGVRFYRPGVAILMNLSTYFLSYWLFSSALTALLDRTYLTRQRFMRHIIYWLAFTALSAVILELMPKGAWQYAGLFVMALWLLAYGIHLARRLIMTYRRAVRLFDDTHSEHIAAYIQWMSVFTWWAVIYGISCGLLTFLPDRYVFLWIISSIPFYIYLYWSYMNYLLFYEQVETILEKMAPEPIGGGKNRQTRKEPPQITPAYYAGIGEKLDSWVGMEGYTSPGLNIEELAGTLDTNRTYLAAYIKSTYHMSFREWIAGLRIEYAKRMLVQQPELTVSAISEASGFLSLSYFTKIFTDKEGCSPSKWRKNSSSAV</sequence>
<dbReference type="Proteomes" id="UP000706891">
    <property type="component" value="Unassembled WGS sequence"/>
</dbReference>
<name>A0A938WRB6_9BACT</name>
<dbReference type="EMBL" id="JACJJG010000005">
    <property type="protein sequence ID" value="MBM6672693.1"/>
    <property type="molecule type" value="Genomic_DNA"/>
</dbReference>
<evidence type="ECO:0000256" key="4">
    <source>
        <dbReference type="SAM" id="Phobius"/>
    </source>
</evidence>
<keyword evidence="4" id="KW-0472">Membrane</keyword>
<gene>
    <name evidence="6" type="ORF">H6A34_02195</name>
</gene>
<reference evidence="6" key="1">
    <citation type="submission" date="2020-08" db="EMBL/GenBank/DDBJ databases">
        <authorList>
            <person name="Cejkova D."/>
            <person name="Kubasova T."/>
            <person name="Jahodarova E."/>
            <person name="Rychlik I."/>
        </authorList>
    </citation>
    <scope>NUCLEOTIDE SEQUENCE</scope>
    <source>
        <strain evidence="6">An824</strain>
    </source>
</reference>
<dbReference type="InterPro" id="IPR018062">
    <property type="entry name" value="HTH_AraC-typ_CS"/>
</dbReference>